<dbReference type="InterPro" id="IPR027417">
    <property type="entry name" value="P-loop_NTPase"/>
</dbReference>
<feature type="region of interest" description="Disordered" evidence="2">
    <location>
        <begin position="68"/>
        <end position="90"/>
    </location>
</feature>
<evidence type="ECO:0000313" key="4">
    <source>
        <dbReference type="EMBL" id="GFH55183.1"/>
    </source>
</evidence>
<proteinExistence type="inferred from homology"/>
<dbReference type="EMBL" id="BLLK01000047">
    <property type="protein sequence ID" value="GFH55183.1"/>
    <property type="molecule type" value="Genomic_DNA"/>
</dbReference>
<name>A0AAD3D021_9STRA</name>
<accession>A0AAD3D021</accession>
<feature type="compositionally biased region" description="Low complexity" evidence="2">
    <location>
        <begin position="68"/>
        <end position="81"/>
    </location>
</feature>
<dbReference type="PANTHER" id="PTHR45964">
    <property type="entry name" value="WSCD FAMILY MEMBER CG9164"/>
    <property type="match status" value="1"/>
</dbReference>
<organism evidence="4 5">
    <name type="scientific">Chaetoceros tenuissimus</name>
    <dbReference type="NCBI Taxonomy" id="426638"/>
    <lineage>
        <taxon>Eukaryota</taxon>
        <taxon>Sar</taxon>
        <taxon>Stramenopiles</taxon>
        <taxon>Ochrophyta</taxon>
        <taxon>Bacillariophyta</taxon>
        <taxon>Coscinodiscophyceae</taxon>
        <taxon>Chaetocerotophycidae</taxon>
        <taxon>Chaetocerotales</taxon>
        <taxon>Chaetocerotaceae</taxon>
        <taxon>Chaetoceros</taxon>
    </lineage>
</organism>
<evidence type="ECO:0000256" key="1">
    <source>
        <dbReference type="ARBA" id="ARBA00010236"/>
    </source>
</evidence>
<keyword evidence="5" id="KW-1185">Reference proteome</keyword>
<dbReference type="Gene3D" id="3.40.50.300">
    <property type="entry name" value="P-loop containing nucleotide triphosphate hydrolases"/>
    <property type="match status" value="1"/>
</dbReference>
<dbReference type="GO" id="GO:0008146">
    <property type="term" value="F:sulfotransferase activity"/>
    <property type="evidence" value="ECO:0007669"/>
    <property type="project" value="InterPro"/>
</dbReference>
<dbReference type="Proteomes" id="UP001054902">
    <property type="component" value="Unassembled WGS sequence"/>
</dbReference>
<dbReference type="AlphaFoldDB" id="A0AAD3D021"/>
<protein>
    <recommendedName>
        <fullName evidence="3">Sulfotransferase domain-containing protein</fullName>
    </recommendedName>
</protein>
<dbReference type="Pfam" id="PF00685">
    <property type="entry name" value="Sulfotransfer_1"/>
    <property type="match status" value="1"/>
</dbReference>
<dbReference type="SUPFAM" id="SSF52540">
    <property type="entry name" value="P-loop containing nucleoside triphosphate hydrolases"/>
    <property type="match status" value="1"/>
</dbReference>
<evidence type="ECO:0000256" key="2">
    <source>
        <dbReference type="SAM" id="MobiDB-lite"/>
    </source>
</evidence>
<gene>
    <name evidence="4" type="ORF">CTEN210_11659</name>
</gene>
<reference evidence="4 5" key="1">
    <citation type="journal article" date="2021" name="Sci. Rep.">
        <title>The genome of the diatom Chaetoceros tenuissimus carries an ancient integrated fragment of an extant virus.</title>
        <authorList>
            <person name="Hongo Y."/>
            <person name="Kimura K."/>
            <person name="Takaki Y."/>
            <person name="Yoshida Y."/>
            <person name="Baba S."/>
            <person name="Kobayashi G."/>
            <person name="Nagasaki K."/>
            <person name="Hano T."/>
            <person name="Tomaru Y."/>
        </authorList>
    </citation>
    <scope>NUCLEOTIDE SEQUENCE [LARGE SCALE GENOMIC DNA]</scope>
    <source>
        <strain evidence="4 5">NIES-3715</strain>
    </source>
</reference>
<feature type="domain" description="Sulfotransferase" evidence="3">
    <location>
        <begin position="159"/>
        <end position="278"/>
    </location>
</feature>
<dbReference type="InterPro" id="IPR000863">
    <property type="entry name" value="Sulfotransferase_dom"/>
</dbReference>
<dbReference type="InterPro" id="IPR051589">
    <property type="entry name" value="Sialate-O-sulfotransferase"/>
</dbReference>
<evidence type="ECO:0000259" key="3">
    <source>
        <dbReference type="Pfam" id="PF00685"/>
    </source>
</evidence>
<comment type="caution">
    <text evidence="4">The sequence shown here is derived from an EMBL/GenBank/DDBJ whole genome shotgun (WGS) entry which is preliminary data.</text>
</comment>
<dbReference type="PANTHER" id="PTHR45964:SF5">
    <property type="entry name" value="WSCD FAMILY MEMBER CG9164"/>
    <property type="match status" value="1"/>
</dbReference>
<evidence type="ECO:0000313" key="5">
    <source>
        <dbReference type="Proteomes" id="UP001054902"/>
    </source>
</evidence>
<comment type="similarity">
    <text evidence="1">Belongs to the WSCD family.</text>
</comment>
<sequence>MTTSHRINHTPATARYQPRRMDANERFHRKNRRKYKSNVPPSQQRSAAGTVVVCVVFILLGMNMSLQNKSSPSLSSKTSSLRTGAKEEATRVVKNKPKAVRNFGTCVIQQATVPDHPIESTFTASYPGSGAKMTWKLIEAMTGLVTGDDFQLNGHENIVSIKTHYPTSEGRPLTGTEKIQRAILLIRDPLYSIPSYYNFLYEYQNGLAGHSVRAPLEEWIKWRNDNFDRQLQVWRRHTEYWMDNYDDAHRLVMPYEKLTDDEDGARMAIQIADFLNKSKGVKSKPPAELPCIWHTIVKYKEMKPQEKEGAVKDVESKRAGPKYIAPYTPQQLKDMLNVLTTLLEKYRGHTEINSVLVSYIDEVARRAQGPNEDENTFVEDVKP</sequence>